<name>A0A495IWU6_9SPHI</name>
<accession>A0A495IWU6</accession>
<proteinExistence type="predicted"/>
<evidence type="ECO:0000313" key="2">
    <source>
        <dbReference type="Proteomes" id="UP000268007"/>
    </source>
</evidence>
<comment type="caution">
    <text evidence="1">The sequence shown here is derived from an EMBL/GenBank/DDBJ whole genome shotgun (WGS) entry which is preliminary data.</text>
</comment>
<gene>
    <name evidence="1" type="ORF">BDD43_1216</name>
</gene>
<dbReference type="Proteomes" id="UP000268007">
    <property type="component" value="Unassembled WGS sequence"/>
</dbReference>
<organism evidence="1 2">
    <name type="scientific">Mucilaginibacter gracilis</name>
    <dbReference type="NCBI Taxonomy" id="423350"/>
    <lineage>
        <taxon>Bacteria</taxon>
        <taxon>Pseudomonadati</taxon>
        <taxon>Bacteroidota</taxon>
        <taxon>Sphingobacteriia</taxon>
        <taxon>Sphingobacteriales</taxon>
        <taxon>Sphingobacteriaceae</taxon>
        <taxon>Mucilaginibacter</taxon>
    </lineage>
</organism>
<protein>
    <submittedName>
        <fullName evidence="1">Uncharacterized protein</fullName>
    </submittedName>
</protein>
<dbReference type="AlphaFoldDB" id="A0A495IWU6"/>
<sequence length="41" mass="4726">MTENRLIVLLDKWFYVSFGGILINRINNSPDFLNLSGLIID</sequence>
<evidence type="ECO:0000313" key="1">
    <source>
        <dbReference type="EMBL" id="RKR81072.1"/>
    </source>
</evidence>
<keyword evidence="2" id="KW-1185">Reference proteome</keyword>
<dbReference type="EMBL" id="RBKU01000001">
    <property type="protein sequence ID" value="RKR81072.1"/>
    <property type="molecule type" value="Genomic_DNA"/>
</dbReference>
<reference evidence="1 2" key="1">
    <citation type="submission" date="2018-10" db="EMBL/GenBank/DDBJ databases">
        <title>Genomic Encyclopedia of Archaeal and Bacterial Type Strains, Phase II (KMG-II): from individual species to whole genera.</title>
        <authorList>
            <person name="Goeker M."/>
        </authorList>
    </citation>
    <scope>NUCLEOTIDE SEQUENCE [LARGE SCALE GENOMIC DNA]</scope>
    <source>
        <strain evidence="1 2">DSM 18602</strain>
    </source>
</reference>